<dbReference type="Pfam" id="PF01315">
    <property type="entry name" value="Ald_Xan_dh_C"/>
    <property type="match status" value="1"/>
</dbReference>
<evidence type="ECO:0000259" key="3">
    <source>
        <dbReference type="SMART" id="SM01008"/>
    </source>
</evidence>
<evidence type="ECO:0000313" key="5">
    <source>
        <dbReference type="Proteomes" id="UP000216024"/>
    </source>
</evidence>
<reference evidence="4 5" key="1">
    <citation type="submission" date="2017-06" db="EMBL/GenBank/DDBJ databases">
        <title>Draft genome sequence of anaerobic fermentative bacterium Anaeromicrobium sediminis DY2726D isolated from West Pacific Ocean sediments.</title>
        <authorList>
            <person name="Zeng X."/>
        </authorList>
    </citation>
    <scope>NUCLEOTIDE SEQUENCE [LARGE SCALE GENOMIC DNA]</scope>
    <source>
        <strain evidence="4 5">DY2726D</strain>
    </source>
</reference>
<dbReference type="Gene3D" id="3.90.1170.50">
    <property type="entry name" value="Aldehyde oxidase/xanthine dehydrogenase, a/b hammerhead"/>
    <property type="match status" value="1"/>
</dbReference>
<dbReference type="RefSeq" id="WP_095135370.1">
    <property type="nucleotide sequence ID" value="NZ_NIBG01000026.1"/>
</dbReference>
<evidence type="ECO:0000256" key="2">
    <source>
        <dbReference type="ARBA" id="ARBA00023002"/>
    </source>
</evidence>
<evidence type="ECO:0000256" key="1">
    <source>
        <dbReference type="ARBA" id="ARBA00022505"/>
    </source>
</evidence>
<organism evidence="4 5">
    <name type="scientific">Anaeromicrobium sediminis</name>
    <dbReference type="NCBI Taxonomy" id="1478221"/>
    <lineage>
        <taxon>Bacteria</taxon>
        <taxon>Bacillati</taxon>
        <taxon>Bacillota</taxon>
        <taxon>Clostridia</taxon>
        <taxon>Peptostreptococcales</taxon>
        <taxon>Thermotaleaceae</taxon>
        <taxon>Anaeromicrobium</taxon>
    </lineage>
</organism>
<dbReference type="Pfam" id="PF20256">
    <property type="entry name" value="MoCoBD_2"/>
    <property type="match status" value="1"/>
</dbReference>
<dbReference type="SMART" id="SM01008">
    <property type="entry name" value="Ald_Xan_dh_C"/>
    <property type="match status" value="1"/>
</dbReference>
<dbReference type="Proteomes" id="UP000216024">
    <property type="component" value="Unassembled WGS sequence"/>
</dbReference>
<dbReference type="InterPro" id="IPR000674">
    <property type="entry name" value="Ald_Oxase/Xan_DH_a/b"/>
</dbReference>
<dbReference type="GO" id="GO:0005506">
    <property type="term" value="F:iron ion binding"/>
    <property type="evidence" value="ECO:0007669"/>
    <property type="project" value="InterPro"/>
</dbReference>
<keyword evidence="1" id="KW-0500">Molybdenum</keyword>
<dbReference type="GO" id="GO:0016491">
    <property type="term" value="F:oxidoreductase activity"/>
    <property type="evidence" value="ECO:0007669"/>
    <property type="project" value="UniProtKB-KW"/>
</dbReference>
<feature type="domain" description="Aldehyde oxidase/xanthine dehydrogenase a/b hammerhead" evidence="3">
    <location>
        <begin position="18"/>
        <end position="122"/>
    </location>
</feature>
<evidence type="ECO:0000313" key="4">
    <source>
        <dbReference type="EMBL" id="PAB57399.1"/>
    </source>
</evidence>
<dbReference type="InterPro" id="IPR036856">
    <property type="entry name" value="Ald_Oxase/Xan_DH_a/b_sf"/>
</dbReference>
<keyword evidence="2" id="KW-0560">Oxidoreductase</keyword>
<dbReference type="AlphaFoldDB" id="A0A267MCX0"/>
<sequence length="773" mass="83777">MKYIGKSIHRVDGIKKVTGDLKYVDDLKMSRMLYAAVKRSPYAHAEIINIDTSKAEKLRGVKVVTTGKDFSKRVGLYLEDKTFLAVDKVRYRGEAVAAVAAETEEIAKEAVELIDVEYAELPVVANAKDGINEDASIIHPDLEEYKYAPIFFPKPGTNISNWKKIRKGDIEKGFEEADYVFDTEFFVPHIQHCPIENHSAVAQMDREGNLTVWASCQSPYAVRQALSVAFDIPLNKLRVLTPAVGGGFGGKAGTTLEGIVIPLAMKANGRPVKLTFSREDVFVNSFVRQGMYSKFKTGVKKNGKITAIKNEFIWDGGAYTEYGVNITKSAGFAAVGPYDVDNIWCDSICVYTNNPVGGPYRGFGMAEIHFGIEQNMDSIAEKLGMDPVEIRKINAQKVGGRTATNAPIDVCGLLDCIDVAVEDIDLYNKKAPSAPNRLRGKGIACGMKAPSMPNNVASSAVIKLNEDGTIHLLVSAQDIGQGSDTALTQIAAEALSVDPSKITIKTGDTDHTPYEWQTVASRITYCSGNAILNACDDMKDQLLNLASMGLGVYKRDLKLEDGYVVSTLYPEKKMAIKDLALGLSMEDGSGIHGPIIGRGSFIPPNVRNTDKDTGMGDKPVAFWTYGCQGVEIEVDVDTGNIHVLNVSSCFDVGKIINPQLIEGQLEGAIVQGLGSALMEELKLSGGKVLNPSFVDYKIPTVGDMPNMVVKFVEHPEPDGPYGARGIGEPAMIPTAPAIVNALYDAIGVRLNSIPLTPEKVLHALKEKKTIGEN</sequence>
<dbReference type="InterPro" id="IPR037165">
    <property type="entry name" value="AldOxase/xan_DH_Mopterin-bd_sf"/>
</dbReference>
<dbReference type="EMBL" id="NIBG01000026">
    <property type="protein sequence ID" value="PAB57399.1"/>
    <property type="molecule type" value="Genomic_DNA"/>
</dbReference>
<dbReference type="OrthoDB" id="9759099at2"/>
<name>A0A267MCX0_9FIRM</name>
<gene>
    <name evidence="4" type="ORF">CCE28_19075</name>
</gene>
<dbReference type="Gene3D" id="3.30.365.10">
    <property type="entry name" value="Aldehyde oxidase/xanthine dehydrogenase, molybdopterin binding domain"/>
    <property type="match status" value="4"/>
</dbReference>
<dbReference type="PANTHER" id="PTHR11908:SF132">
    <property type="entry name" value="ALDEHYDE OXIDASE 1-RELATED"/>
    <property type="match status" value="1"/>
</dbReference>
<dbReference type="InterPro" id="IPR008274">
    <property type="entry name" value="AldOxase/xan_DH_MoCoBD1"/>
</dbReference>
<proteinExistence type="predicted"/>
<comment type="caution">
    <text evidence="4">The sequence shown here is derived from an EMBL/GenBank/DDBJ whole genome shotgun (WGS) entry which is preliminary data.</text>
</comment>
<dbReference type="SUPFAM" id="SSF56003">
    <property type="entry name" value="Molybdenum cofactor-binding domain"/>
    <property type="match status" value="1"/>
</dbReference>
<dbReference type="PANTHER" id="PTHR11908">
    <property type="entry name" value="XANTHINE DEHYDROGENASE"/>
    <property type="match status" value="1"/>
</dbReference>
<dbReference type="SUPFAM" id="SSF54665">
    <property type="entry name" value="CO dehydrogenase molybdoprotein N-domain-like"/>
    <property type="match status" value="1"/>
</dbReference>
<protein>
    <submittedName>
        <fullName evidence="4">Xanthine dehydrogenase</fullName>
    </submittedName>
</protein>
<dbReference type="InterPro" id="IPR046867">
    <property type="entry name" value="AldOxase/xan_DH_MoCoBD2"/>
</dbReference>
<dbReference type="InterPro" id="IPR016208">
    <property type="entry name" value="Ald_Oxase/xanthine_DH-like"/>
</dbReference>
<keyword evidence="5" id="KW-1185">Reference proteome</keyword>
<accession>A0A267MCX0</accession>
<dbReference type="Pfam" id="PF02738">
    <property type="entry name" value="MoCoBD_1"/>
    <property type="match status" value="1"/>
</dbReference>